<evidence type="ECO:0000256" key="1">
    <source>
        <dbReference type="ARBA" id="ARBA00023172"/>
    </source>
</evidence>
<dbReference type="Gene3D" id="1.10.443.10">
    <property type="entry name" value="Intergrase catalytic core"/>
    <property type="match status" value="1"/>
</dbReference>
<comment type="caution">
    <text evidence="2">The sequence shown here is derived from an EMBL/GenBank/DDBJ whole genome shotgun (WGS) entry which is preliminary data.</text>
</comment>
<dbReference type="EMBL" id="JBEPME010000002">
    <property type="protein sequence ID" value="MET3657160.1"/>
    <property type="molecule type" value="Genomic_DNA"/>
</dbReference>
<sequence length="86" mass="10048">MYLPQKDSKLPSAKDLFQIQLNSTLRIRNEIYFSHSLRHPQAKIMLSKGIPLQTITDRLRNTSLMILSLYIHSLIKPRCQISEILQ</sequence>
<evidence type="ECO:0000313" key="3">
    <source>
        <dbReference type="Proteomes" id="UP001549104"/>
    </source>
</evidence>
<keyword evidence="3" id="KW-1185">Reference proteome</keyword>
<dbReference type="InterPro" id="IPR013762">
    <property type="entry name" value="Integrase-like_cat_sf"/>
</dbReference>
<keyword evidence="1" id="KW-0233">DNA recombination</keyword>
<organism evidence="2 3">
    <name type="scientific">Sporosarcina psychrophila</name>
    <name type="common">Bacillus psychrophilus</name>
    <dbReference type="NCBI Taxonomy" id="1476"/>
    <lineage>
        <taxon>Bacteria</taxon>
        <taxon>Bacillati</taxon>
        <taxon>Bacillota</taxon>
        <taxon>Bacilli</taxon>
        <taxon>Bacillales</taxon>
        <taxon>Caryophanaceae</taxon>
        <taxon>Sporosarcina</taxon>
    </lineage>
</organism>
<accession>A0ABV2K992</accession>
<dbReference type="Proteomes" id="UP001549104">
    <property type="component" value="Unassembled WGS sequence"/>
</dbReference>
<protein>
    <submittedName>
        <fullName evidence="2">Site-specific recombinase XerD</fullName>
    </submittedName>
</protein>
<dbReference type="SUPFAM" id="SSF56349">
    <property type="entry name" value="DNA breaking-rejoining enzymes"/>
    <property type="match status" value="1"/>
</dbReference>
<dbReference type="InterPro" id="IPR011010">
    <property type="entry name" value="DNA_brk_join_enz"/>
</dbReference>
<reference evidence="2 3" key="1">
    <citation type="submission" date="2024-06" db="EMBL/GenBank/DDBJ databases">
        <title>Sorghum-associated microbial communities from plants grown in Nebraska, USA.</title>
        <authorList>
            <person name="Schachtman D."/>
        </authorList>
    </citation>
    <scope>NUCLEOTIDE SEQUENCE [LARGE SCALE GENOMIC DNA]</scope>
    <source>
        <strain evidence="2 3">1288</strain>
    </source>
</reference>
<evidence type="ECO:0000313" key="2">
    <source>
        <dbReference type="EMBL" id="MET3657160.1"/>
    </source>
</evidence>
<proteinExistence type="predicted"/>
<gene>
    <name evidence="2" type="ORF">ABIC55_002247</name>
</gene>
<name>A0ABV2K992_SPOPS</name>